<evidence type="ECO:0000256" key="3">
    <source>
        <dbReference type="SAM" id="MobiDB-lite"/>
    </source>
</evidence>
<feature type="compositionally biased region" description="Low complexity" evidence="3">
    <location>
        <begin position="192"/>
        <end position="218"/>
    </location>
</feature>
<dbReference type="RefSeq" id="WP_006338318.1">
    <property type="nucleotide sequence ID" value="NZ_BAHC01000213.1"/>
</dbReference>
<name>K6WME2_9ACTN</name>
<feature type="region of interest" description="Disordered" evidence="3">
    <location>
        <begin position="175"/>
        <end position="218"/>
    </location>
</feature>
<gene>
    <name evidence="4" type="ORF">GORHZ_213_00580</name>
</gene>
<dbReference type="Proteomes" id="UP000008363">
    <property type="component" value="Unassembled WGS sequence"/>
</dbReference>
<dbReference type="OrthoDB" id="5196392at2"/>
<evidence type="ECO:0000313" key="4">
    <source>
        <dbReference type="EMBL" id="GAB93282.1"/>
    </source>
</evidence>
<keyword evidence="5" id="KW-1185">Reference proteome</keyword>
<dbReference type="EMBL" id="BAHC01000213">
    <property type="protein sequence ID" value="GAB93282.1"/>
    <property type="molecule type" value="Genomic_DNA"/>
</dbReference>
<organism evidence="4 5">
    <name type="scientific">Gordonia rhizosphera NBRC 16068</name>
    <dbReference type="NCBI Taxonomy" id="1108045"/>
    <lineage>
        <taxon>Bacteria</taxon>
        <taxon>Bacillati</taxon>
        <taxon>Actinomycetota</taxon>
        <taxon>Actinomycetes</taxon>
        <taxon>Mycobacteriales</taxon>
        <taxon>Gordoniaceae</taxon>
        <taxon>Gordonia</taxon>
    </lineage>
</organism>
<comment type="caution">
    <text evidence="4">The sequence shown here is derived from an EMBL/GenBank/DDBJ whole genome shotgun (WGS) entry which is preliminary data.</text>
</comment>
<accession>K6WME2</accession>
<proteinExistence type="predicted"/>
<evidence type="ECO:0000256" key="1">
    <source>
        <dbReference type="ARBA" id="ARBA00004370"/>
    </source>
</evidence>
<reference evidence="4 5" key="1">
    <citation type="submission" date="2012-08" db="EMBL/GenBank/DDBJ databases">
        <title>Whole genome shotgun sequence of Gordonia rhizosphera NBRC 16068.</title>
        <authorList>
            <person name="Takarada H."/>
            <person name="Isaki S."/>
            <person name="Hosoyama A."/>
            <person name="Tsuchikane K."/>
            <person name="Katsumata H."/>
            <person name="Baba S."/>
            <person name="Ohji S."/>
            <person name="Yamazaki S."/>
            <person name="Fujita N."/>
        </authorList>
    </citation>
    <scope>NUCLEOTIDE SEQUENCE [LARGE SCALE GENOMIC DNA]</scope>
    <source>
        <strain evidence="4 5">NBRC 16068</strain>
    </source>
</reference>
<dbReference type="STRING" id="1108045.GORHZ_213_00580"/>
<evidence type="ECO:0000256" key="2">
    <source>
        <dbReference type="ARBA" id="ARBA00023136"/>
    </source>
</evidence>
<evidence type="ECO:0008006" key="6">
    <source>
        <dbReference type="Google" id="ProtNLM"/>
    </source>
</evidence>
<keyword evidence="2" id="KW-0472">Membrane</keyword>
<dbReference type="GO" id="GO:0016020">
    <property type="term" value="C:membrane"/>
    <property type="evidence" value="ECO:0007669"/>
    <property type="project" value="UniProtKB-SubCell"/>
</dbReference>
<dbReference type="AlphaFoldDB" id="K6WME2"/>
<sequence>MGDVMALSGRRLVVVVLVVVAFASACAAGFLGYRYVEARGIEDARDSSLAAAREYATTMFGYNPSNVEEHVAQSKQVLTGDAKPTYEDLVTKNNLVAEVRKQQVVSDVTIQDAGVVTNTEDTSTVLIFMNQSVTRGGKDLVRVDPSRLTFAMVQRDGRWLIEGIDVITDDSFRSRVEQTESAPPGAVPLPAQPSASPVPSASSEPSAPASSTPGDSGP</sequence>
<dbReference type="eggNOG" id="COG3184">
    <property type="taxonomic scope" value="Bacteria"/>
</dbReference>
<comment type="subcellular location">
    <subcellularLocation>
        <location evidence="1">Membrane</location>
    </subcellularLocation>
</comment>
<evidence type="ECO:0000313" key="5">
    <source>
        <dbReference type="Proteomes" id="UP000008363"/>
    </source>
</evidence>
<dbReference type="PANTHER" id="PTHR37042:SF4">
    <property type="entry name" value="OUTER MEMBRANE PROTEIN RV1973"/>
    <property type="match status" value="1"/>
</dbReference>
<dbReference type="PANTHER" id="PTHR37042">
    <property type="entry name" value="OUTER MEMBRANE PROTEIN RV1973"/>
    <property type="match status" value="1"/>
</dbReference>
<protein>
    <recommendedName>
        <fullName evidence="6">Mce-associated membrane protein</fullName>
    </recommendedName>
</protein>